<evidence type="ECO:0000313" key="3">
    <source>
        <dbReference type="Proteomes" id="UP000022910"/>
    </source>
</evidence>
<reference evidence="2 3" key="1">
    <citation type="submission" date="2014-02" db="EMBL/GenBank/DDBJ databases">
        <title>Single nucleus genome sequencing reveals high similarity among nuclei of an endomycorrhizal fungus.</title>
        <authorList>
            <person name="Lin K."/>
            <person name="Geurts R."/>
            <person name="Zhang Z."/>
            <person name="Limpens E."/>
            <person name="Saunders D.G."/>
            <person name="Mu D."/>
            <person name="Pang E."/>
            <person name="Cao H."/>
            <person name="Cha H."/>
            <person name="Lin T."/>
            <person name="Zhou Q."/>
            <person name="Shang Y."/>
            <person name="Li Y."/>
            <person name="Ivanov S."/>
            <person name="Sharma T."/>
            <person name="Velzen R.V."/>
            <person name="Ruijter N.D."/>
            <person name="Aanen D.K."/>
            <person name="Win J."/>
            <person name="Kamoun S."/>
            <person name="Bisseling T."/>
            <person name="Huang S."/>
        </authorList>
    </citation>
    <scope>NUCLEOTIDE SEQUENCE [LARGE SCALE GENOMIC DNA]</scope>
    <source>
        <strain evidence="3">DAOM197198w</strain>
    </source>
</reference>
<gene>
    <name evidence="2" type="ORF">RirG_084350</name>
</gene>
<keyword evidence="1" id="KW-1133">Transmembrane helix</keyword>
<dbReference type="Proteomes" id="UP000022910">
    <property type="component" value="Unassembled WGS sequence"/>
</dbReference>
<sequence length="59" mass="6766">MNAIIYRYLSTSQVVDDFPIEGMKILMYTILSNWILINLGALNEGVNILKCIKKKLFTT</sequence>
<dbReference type="AlphaFoldDB" id="A0A015KT17"/>
<proteinExistence type="predicted"/>
<keyword evidence="3" id="KW-1185">Reference proteome</keyword>
<name>A0A015KT17_RHIIW</name>
<protein>
    <submittedName>
        <fullName evidence="2">Uncharacterized protein</fullName>
    </submittedName>
</protein>
<keyword evidence="1" id="KW-0472">Membrane</keyword>
<evidence type="ECO:0000313" key="2">
    <source>
        <dbReference type="EMBL" id="EXX70789.1"/>
    </source>
</evidence>
<dbReference type="OrthoDB" id="2397253at2759"/>
<organism evidence="2 3">
    <name type="scientific">Rhizophagus irregularis (strain DAOM 197198w)</name>
    <name type="common">Glomus intraradices</name>
    <dbReference type="NCBI Taxonomy" id="1432141"/>
    <lineage>
        <taxon>Eukaryota</taxon>
        <taxon>Fungi</taxon>
        <taxon>Fungi incertae sedis</taxon>
        <taxon>Mucoromycota</taxon>
        <taxon>Glomeromycotina</taxon>
        <taxon>Glomeromycetes</taxon>
        <taxon>Glomerales</taxon>
        <taxon>Glomeraceae</taxon>
        <taxon>Rhizophagus</taxon>
    </lineage>
</organism>
<feature type="transmembrane region" description="Helical" evidence="1">
    <location>
        <begin position="25"/>
        <end position="46"/>
    </location>
</feature>
<accession>A0A015KT17</accession>
<dbReference type="EMBL" id="JEMT01016482">
    <property type="protein sequence ID" value="EXX70789.1"/>
    <property type="molecule type" value="Genomic_DNA"/>
</dbReference>
<comment type="caution">
    <text evidence="2">The sequence shown here is derived from an EMBL/GenBank/DDBJ whole genome shotgun (WGS) entry which is preliminary data.</text>
</comment>
<keyword evidence="1" id="KW-0812">Transmembrane</keyword>
<evidence type="ECO:0000256" key="1">
    <source>
        <dbReference type="SAM" id="Phobius"/>
    </source>
</evidence>
<dbReference type="HOGENOM" id="CLU_2962062_0_0_1"/>